<proteinExistence type="inferred from homology"/>
<dbReference type="InterPro" id="IPR050687">
    <property type="entry name" value="Dynein_IC"/>
</dbReference>
<evidence type="ECO:0000256" key="10">
    <source>
        <dbReference type="ARBA" id="ARBA00023212"/>
    </source>
</evidence>
<accession>A0AAV1LPH2</accession>
<evidence type="ECO:0000256" key="11">
    <source>
        <dbReference type="ARBA" id="ARBA00023273"/>
    </source>
</evidence>
<keyword evidence="6" id="KW-0677">Repeat</keyword>
<evidence type="ECO:0000256" key="8">
    <source>
        <dbReference type="ARBA" id="ARBA00023069"/>
    </source>
</evidence>
<keyword evidence="9" id="KW-0505">Motor protein</keyword>
<dbReference type="SUPFAM" id="SSF50978">
    <property type="entry name" value="WD40 repeat-like"/>
    <property type="match status" value="1"/>
</dbReference>
<evidence type="ECO:0000256" key="7">
    <source>
        <dbReference type="ARBA" id="ARBA00023017"/>
    </source>
</evidence>
<keyword evidence="5" id="KW-0493">Microtubule</keyword>
<evidence type="ECO:0000256" key="1">
    <source>
        <dbReference type="ARBA" id="ARBA00004430"/>
    </source>
</evidence>
<evidence type="ECO:0000256" key="3">
    <source>
        <dbReference type="ARBA" id="ARBA00022490"/>
    </source>
</evidence>
<evidence type="ECO:0000256" key="5">
    <source>
        <dbReference type="ARBA" id="ARBA00022701"/>
    </source>
</evidence>
<comment type="caution">
    <text evidence="13">The sequence shown here is derived from an EMBL/GenBank/DDBJ whole genome shotgun (WGS) entry which is preliminary data.</text>
</comment>
<evidence type="ECO:0000313" key="13">
    <source>
        <dbReference type="EMBL" id="CAK1596202.1"/>
    </source>
</evidence>
<dbReference type="Proteomes" id="UP001314205">
    <property type="component" value="Unassembled WGS sequence"/>
</dbReference>
<name>A0AAV1LPH2_9NEOP</name>
<comment type="similarity">
    <text evidence="2">Belongs to the dynein intermediate chain family.</text>
</comment>
<dbReference type="Pfam" id="PF00400">
    <property type="entry name" value="WD40"/>
    <property type="match status" value="2"/>
</dbReference>
<dbReference type="SMART" id="SM00320">
    <property type="entry name" value="WD40"/>
    <property type="match status" value="5"/>
</dbReference>
<dbReference type="Gene3D" id="2.130.10.10">
    <property type="entry name" value="YVTN repeat-like/Quinoprotein amine dehydrogenase"/>
    <property type="match status" value="2"/>
</dbReference>
<dbReference type="PANTHER" id="PTHR12442">
    <property type="entry name" value="DYNEIN INTERMEDIATE CHAIN"/>
    <property type="match status" value="1"/>
</dbReference>
<dbReference type="AlphaFoldDB" id="A0AAV1LPH2"/>
<evidence type="ECO:0000256" key="6">
    <source>
        <dbReference type="ARBA" id="ARBA00022737"/>
    </source>
</evidence>
<keyword evidence="4 12" id="KW-0853">WD repeat</keyword>
<evidence type="ECO:0000256" key="4">
    <source>
        <dbReference type="ARBA" id="ARBA00022574"/>
    </source>
</evidence>
<feature type="repeat" description="WD" evidence="12">
    <location>
        <begin position="407"/>
        <end position="441"/>
    </location>
</feature>
<dbReference type="GO" id="GO:0003341">
    <property type="term" value="P:cilium movement"/>
    <property type="evidence" value="ECO:0007669"/>
    <property type="project" value="TreeGrafter"/>
</dbReference>
<gene>
    <name evidence="13" type="ORF">PARMNEM_LOCUS15581</name>
</gene>
<feature type="repeat" description="WD" evidence="12">
    <location>
        <begin position="364"/>
        <end position="396"/>
    </location>
</feature>
<dbReference type="EMBL" id="CAVLGL010000093">
    <property type="protein sequence ID" value="CAK1596202.1"/>
    <property type="molecule type" value="Genomic_DNA"/>
</dbReference>
<keyword evidence="10" id="KW-0206">Cytoskeleton</keyword>
<keyword evidence="14" id="KW-1185">Reference proteome</keyword>
<evidence type="ECO:0008006" key="15">
    <source>
        <dbReference type="Google" id="ProtNLM"/>
    </source>
</evidence>
<evidence type="ECO:0000256" key="12">
    <source>
        <dbReference type="PROSITE-ProRule" id="PRU00221"/>
    </source>
</evidence>
<dbReference type="GO" id="GO:0036158">
    <property type="term" value="P:outer dynein arm assembly"/>
    <property type="evidence" value="ECO:0007669"/>
    <property type="project" value="TreeGrafter"/>
</dbReference>
<dbReference type="GO" id="GO:0005874">
    <property type="term" value="C:microtubule"/>
    <property type="evidence" value="ECO:0007669"/>
    <property type="project" value="UniProtKB-KW"/>
</dbReference>
<dbReference type="InterPro" id="IPR001680">
    <property type="entry name" value="WD40_rpt"/>
</dbReference>
<dbReference type="GO" id="GO:0036157">
    <property type="term" value="C:outer dynein arm"/>
    <property type="evidence" value="ECO:0007669"/>
    <property type="project" value="TreeGrafter"/>
</dbReference>
<organism evidence="13 14">
    <name type="scientific">Parnassius mnemosyne</name>
    <name type="common">clouded apollo</name>
    <dbReference type="NCBI Taxonomy" id="213953"/>
    <lineage>
        <taxon>Eukaryota</taxon>
        <taxon>Metazoa</taxon>
        <taxon>Ecdysozoa</taxon>
        <taxon>Arthropoda</taxon>
        <taxon>Hexapoda</taxon>
        <taxon>Insecta</taxon>
        <taxon>Pterygota</taxon>
        <taxon>Neoptera</taxon>
        <taxon>Endopterygota</taxon>
        <taxon>Lepidoptera</taxon>
        <taxon>Glossata</taxon>
        <taxon>Ditrysia</taxon>
        <taxon>Papilionoidea</taxon>
        <taxon>Papilionidae</taxon>
        <taxon>Parnassiinae</taxon>
        <taxon>Parnassini</taxon>
        <taxon>Parnassius</taxon>
        <taxon>Driopa</taxon>
    </lineage>
</organism>
<keyword evidence="7" id="KW-0243">Dynein</keyword>
<dbReference type="InterPro" id="IPR015943">
    <property type="entry name" value="WD40/YVTN_repeat-like_dom_sf"/>
</dbReference>
<dbReference type="PANTHER" id="PTHR12442:SF7">
    <property type="entry name" value="DYNEIN AXONEMAL INTERMEDIATE CHAIN 2"/>
    <property type="match status" value="1"/>
</dbReference>
<dbReference type="InterPro" id="IPR036322">
    <property type="entry name" value="WD40_repeat_dom_sf"/>
</dbReference>
<evidence type="ECO:0000313" key="14">
    <source>
        <dbReference type="Proteomes" id="UP001314205"/>
    </source>
</evidence>
<keyword evidence="3" id="KW-0963">Cytoplasm</keyword>
<sequence>MNKKVEYVYSKPRKDFGKQPMFCEVPNHILDSISPDCLEQKLYGLRNPVHSFTQTLISLKDKIVNTTRIFRRDQGINHLEGGWSKDINVTDEEAITRYRRRIERDDNYINAILGSYSKFEHMIKQNNAIDMYTMYFKEMRSEKPVEKSNICVNGIYRDIYHRPISSIDWTNEEHPKVVVSYCNKTYNILRSDNFNIVGFVWDLEKMNVPLCTFKPPSACWQVASSPTESSIIIGGLEDGRVCIFDIRVTEKPTLISPAHLAHREPVSALLNVFSRVNTEFFTGSTDGKCMWWDSRNLEEPLDTLIITSRRHSDADVSLANAEPISVLQYERSIPTKFLCGTDTGLVINVNRKGRTHKDKMSTIFKAHNGSVKALHRSPCTSKIFMTCGDWSVKIWNEDLSFSPILSNTNHLNLISDVAWAPNRFSSYMTVSSDGKLRYWDLLRKHHTPIATLPISKKSLLKMNIHEEGKLVAMGDFDGVLYITALSDSLIIPDKHDKILITQAFERETRRERILEMRTKEIHLKAKTDKQIHTRVHHFEDPHALKDVEENFKKIVRKEHENIGGKKIH</sequence>
<protein>
    <recommendedName>
        <fullName evidence="15">Dynein intermediate chain 2, axonemal</fullName>
    </recommendedName>
</protein>
<evidence type="ECO:0000256" key="2">
    <source>
        <dbReference type="ARBA" id="ARBA00011059"/>
    </source>
</evidence>
<evidence type="ECO:0000256" key="9">
    <source>
        <dbReference type="ARBA" id="ARBA00023175"/>
    </source>
</evidence>
<reference evidence="13 14" key="1">
    <citation type="submission" date="2023-11" db="EMBL/GenBank/DDBJ databases">
        <authorList>
            <person name="Hedman E."/>
            <person name="Englund M."/>
            <person name="Stromberg M."/>
            <person name="Nyberg Akerstrom W."/>
            <person name="Nylinder S."/>
            <person name="Jareborg N."/>
            <person name="Kallberg Y."/>
            <person name="Kronander E."/>
        </authorList>
    </citation>
    <scope>NUCLEOTIDE SEQUENCE [LARGE SCALE GENOMIC DNA]</scope>
</reference>
<keyword evidence="11" id="KW-0966">Cell projection</keyword>
<dbReference type="GO" id="GO:0045504">
    <property type="term" value="F:dynein heavy chain binding"/>
    <property type="evidence" value="ECO:0007669"/>
    <property type="project" value="TreeGrafter"/>
</dbReference>
<dbReference type="GO" id="GO:0045503">
    <property type="term" value="F:dynein light chain binding"/>
    <property type="evidence" value="ECO:0007669"/>
    <property type="project" value="TreeGrafter"/>
</dbReference>
<keyword evidence="8" id="KW-0969">Cilium</keyword>
<comment type="subcellular location">
    <subcellularLocation>
        <location evidence="1">Cytoplasm</location>
        <location evidence="1">Cytoskeleton</location>
        <location evidence="1">Cilium axoneme</location>
    </subcellularLocation>
</comment>
<dbReference type="PROSITE" id="PS50082">
    <property type="entry name" value="WD_REPEATS_2"/>
    <property type="match status" value="2"/>
</dbReference>